<proteinExistence type="predicted"/>
<comment type="caution">
    <text evidence="1">The sequence shown here is derived from an EMBL/GenBank/DDBJ whole genome shotgun (WGS) entry which is preliminary data.</text>
</comment>
<name>A0A099L6R6_COLPS</name>
<evidence type="ECO:0008006" key="3">
    <source>
        <dbReference type="Google" id="ProtNLM"/>
    </source>
</evidence>
<accession>A0A099L6R6</accession>
<dbReference type="PATRIC" id="fig|28229.3.peg.325"/>
<gene>
    <name evidence="1" type="ORF">GAB14E_1167</name>
</gene>
<dbReference type="RefSeq" id="WP_033080423.1">
    <property type="nucleotide sequence ID" value="NZ_JQEC01000002.1"/>
</dbReference>
<evidence type="ECO:0000313" key="2">
    <source>
        <dbReference type="Proteomes" id="UP000029868"/>
    </source>
</evidence>
<sequence>MSIEKEMAVAMAQRGVSKVNIARVIGKSRQAITAWVKDIDVDLNLIKTMALQAVAVEGSTND</sequence>
<organism evidence="1 2">
    <name type="scientific">Colwellia psychrerythraea</name>
    <name type="common">Vibrio psychroerythus</name>
    <dbReference type="NCBI Taxonomy" id="28229"/>
    <lineage>
        <taxon>Bacteria</taxon>
        <taxon>Pseudomonadati</taxon>
        <taxon>Pseudomonadota</taxon>
        <taxon>Gammaproteobacteria</taxon>
        <taxon>Alteromonadales</taxon>
        <taxon>Colwelliaceae</taxon>
        <taxon>Colwellia</taxon>
    </lineage>
</organism>
<dbReference type="Proteomes" id="UP000029868">
    <property type="component" value="Unassembled WGS sequence"/>
</dbReference>
<dbReference type="EMBL" id="JQEC01000002">
    <property type="protein sequence ID" value="KGJ97578.1"/>
    <property type="molecule type" value="Genomic_DNA"/>
</dbReference>
<protein>
    <recommendedName>
        <fullName evidence="3">HTH cro/C1-type domain-containing protein</fullName>
    </recommendedName>
</protein>
<dbReference type="AlphaFoldDB" id="A0A099L6R6"/>
<evidence type="ECO:0000313" key="1">
    <source>
        <dbReference type="EMBL" id="KGJ97578.1"/>
    </source>
</evidence>
<reference evidence="1 2" key="1">
    <citation type="submission" date="2014-08" db="EMBL/GenBank/DDBJ databases">
        <title>Genomic and Phenotypic Diversity of Colwellia psychrerythraea strains from Disparate Marine Basins.</title>
        <authorList>
            <person name="Techtmann S.M."/>
            <person name="Stelling S.C."/>
            <person name="Utturkar S.M."/>
            <person name="Alshibli N."/>
            <person name="Harris A."/>
            <person name="Brown S.D."/>
            <person name="Hazen T.C."/>
        </authorList>
    </citation>
    <scope>NUCLEOTIDE SEQUENCE [LARGE SCALE GENOMIC DNA]</scope>
    <source>
        <strain evidence="1 2">GAB14E</strain>
    </source>
</reference>